<protein>
    <submittedName>
        <fullName evidence="5">Tetrathionate reductase family octaheme c-type cytochrome</fullName>
    </submittedName>
</protein>
<dbReference type="EMBL" id="JASNJD010000008">
    <property type="protein sequence ID" value="MDK3018454.1"/>
    <property type="molecule type" value="Genomic_DNA"/>
</dbReference>
<sequence length="555" mass="60365">MRPRTFGQRMPALALSLLMAIGLWLAPGGPAGAQDSAAPVIPGAGTTADHTRFDILKGPFASGPEVTRACLTCHTEADDQMMHSIHFNWEFENPRTGQLLGKRHVINAFCGNVVGNEPRCTSCHAGYGWDDMHRSPQQEDVSVDCLVCHDRSGQYTKTATGAGHPPLDPVKPGTKTITGAEAWPVDLARAAQSVGMPGRENCGQCHFYGGGGDNVKHGDLSSVLYSPAREVDVHMSPEGQDMVCSDCHVTNQHQWAGSRYDVTVLDTIGVGMPHQRRDVATCESCHGTQPHPVSLKGVKLNDHVNKLACQTCHIPSFARGGVATKTFWDWSTAGKLKDGKPYAEEEFIQSDGTPLHTYLSIKGDFQWGENVTPYYAWFNGQVEYTTAGDTIDPTQVVEVNRIGGSPEDGQSRIWPFKRMIGKQAYDSELKHLVYNHVWGPTTDTALWSNYDWSKSIAAGMKAAGAPYSGHFDFVDTHMYWPITHMVAPADQALDCAECHARNGRLNGIEGVYMPGRTPFSSAGILGLSLIAATALALLIHALGRLFTRREGGDHD</sequence>
<dbReference type="Pfam" id="PF22113">
    <property type="entry name" value="Mtrc-MtrF_II-IV_dom"/>
    <property type="match status" value="1"/>
</dbReference>
<feature type="chain" id="PRO_5045289835" evidence="3">
    <location>
        <begin position="34"/>
        <end position="555"/>
    </location>
</feature>
<keyword evidence="2" id="KW-1133">Transmembrane helix</keyword>
<feature type="transmembrane region" description="Helical" evidence="2">
    <location>
        <begin position="519"/>
        <end position="539"/>
    </location>
</feature>
<keyword evidence="1 3" id="KW-0732">Signal</keyword>
<comment type="caution">
    <text evidence="5">The sequence shown here is derived from an EMBL/GenBank/DDBJ whole genome shotgun (WGS) entry which is preliminary data.</text>
</comment>
<feature type="domain" description="Outer membrane cytochrome MtrC/MtrF-like" evidence="4">
    <location>
        <begin position="117"/>
        <end position="289"/>
    </location>
</feature>
<evidence type="ECO:0000256" key="2">
    <source>
        <dbReference type="SAM" id="Phobius"/>
    </source>
</evidence>
<gene>
    <name evidence="5" type="ORF">QO033_12265</name>
</gene>
<dbReference type="SUPFAM" id="SSF48695">
    <property type="entry name" value="Multiheme cytochromes"/>
    <property type="match status" value="1"/>
</dbReference>
<evidence type="ECO:0000256" key="1">
    <source>
        <dbReference type="ARBA" id="ARBA00022729"/>
    </source>
</evidence>
<evidence type="ECO:0000256" key="3">
    <source>
        <dbReference type="SAM" id="SignalP"/>
    </source>
</evidence>
<dbReference type="InterPro" id="IPR024673">
    <property type="entry name" value="Octahem_Cyt_c"/>
</dbReference>
<dbReference type="InterPro" id="IPR054337">
    <property type="entry name" value="Mtrc-MtrF-like_dom_II/IV"/>
</dbReference>
<dbReference type="PANTHER" id="PTHR35038">
    <property type="entry name" value="DISSIMILATORY SULFITE REDUCTASE SIRA"/>
    <property type="match status" value="1"/>
</dbReference>
<dbReference type="InterPro" id="IPR036280">
    <property type="entry name" value="Multihaem_cyt_sf"/>
</dbReference>
<evidence type="ECO:0000259" key="4">
    <source>
        <dbReference type="Pfam" id="PF22113"/>
    </source>
</evidence>
<dbReference type="InterPro" id="IPR051829">
    <property type="entry name" value="Multiheme_Cytochr_ET"/>
</dbReference>
<evidence type="ECO:0000313" key="6">
    <source>
        <dbReference type="Proteomes" id="UP001243757"/>
    </source>
</evidence>
<keyword evidence="2" id="KW-0812">Transmembrane</keyword>
<dbReference type="PIRSF" id="PIRSF039014">
    <property type="entry name" value="OTR_cyc"/>
    <property type="match status" value="1"/>
</dbReference>
<keyword evidence="6" id="KW-1185">Reference proteome</keyword>
<proteinExistence type="predicted"/>
<evidence type="ECO:0000313" key="5">
    <source>
        <dbReference type="EMBL" id="MDK3018454.1"/>
    </source>
</evidence>
<keyword evidence="2" id="KW-0472">Membrane</keyword>
<accession>A0ABT7F1I5</accession>
<dbReference type="Gene3D" id="1.10.1130.10">
    <property type="entry name" value="Flavocytochrome C3, Chain A"/>
    <property type="match status" value="1"/>
</dbReference>
<dbReference type="Proteomes" id="UP001243757">
    <property type="component" value="Unassembled WGS sequence"/>
</dbReference>
<dbReference type="NCBIfam" id="TIGR04315">
    <property type="entry name" value="octaheme_Shew"/>
    <property type="match status" value="1"/>
</dbReference>
<dbReference type="PANTHER" id="PTHR35038:SF5">
    <property type="entry name" value="CYTOCHROME C-TYPE PROTEIN NRFB"/>
    <property type="match status" value="1"/>
</dbReference>
<organism evidence="5 6">
    <name type="scientific">Pseudodonghicola flavimaris</name>
    <dbReference type="NCBI Taxonomy" id="3050036"/>
    <lineage>
        <taxon>Bacteria</taxon>
        <taxon>Pseudomonadati</taxon>
        <taxon>Pseudomonadota</taxon>
        <taxon>Alphaproteobacteria</taxon>
        <taxon>Rhodobacterales</taxon>
        <taxon>Paracoccaceae</taxon>
        <taxon>Pseudodonghicola</taxon>
    </lineage>
</organism>
<feature type="signal peptide" evidence="3">
    <location>
        <begin position="1"/>
        <end position="33"/>
    </location>
</feature>
<name>A0ABT7F1I5_9RHOB</name>
<reference evidence="5 6" key="1">
    <citation type="submission" date="2023-05" db="EMBL/GenBank/DDBJ databases">
        <title>Pseudodonghicola sp. nov.</title>
        <authorList>
            <person name="Huang J."/>
        </authorList>
    </citation>
    <scope>NUCLEOTIDE SEQUENCE [LARGE SCALE GENOMIC DNA]</scope>
    <source>
        <strain evidence="5 6">IC7</strain>
    </source>
</reference>
<dbReference type="Pfam" id="PF11783">
    <property type="entry name" value="Cytochrome_cB"/>
    <property type="match status" value="1"/>
</dbReference>
<dbReference type="RefSeq" id="WP_284481271.1">
    <property type="nucleotide sequence ID" value="NZ_JASNJD010000008.1"/>
</dbReference>